<feature type="transmembrane region" description="Helical" evidence="1">
    <location>
        <begin position="101"/>
        <end position="121"/>
    </location>
</feature>
<evidence type="ECO:0000313" key="2">
    <source>
        <dbReference type="EMBL" id="MBD8061420.1"/>
    </source>
</evidence>
<feature type="transmembrane region" description="Helical" evidence="1">
    <location>
        <begin position="42"/>
        <end position="64"/>
    </location>
</feature>
<feature type="transmembrane region" description="Helical" evidence="1">
    <location>
        <begin position="71"/>
        <end position="95"/>
    </location>
</feature>
<dbReference type="Proteomes" id="UP000661894">
    <property type="component" value="Unassembled WGS sequence"/>
</dbReference>
<gene>
    <name evidence="2" type="ORF">H9624_03670</name>
</gene>
<keyword evidence="1" id="KW-0812">Transmembrane</keyword>
<sequence length="144" mass="15024">MTSPSPLRTMFRTALRQMAILLVVLGVGSCVVGYLVAGMPGLWGGVLGTGLVAFFTLTTAVVMVATADRPLYVASAALVGSWLAKVVVVFVVLLVVRGRDFYDPVVFFATLVLAILGSVGIEMSAALKARVPNVDPSARPDDGV</sequence>
<feature type="transmembrane region" description="Helical" evidence="1">
    <location>
        <begin position="18"/>
        <end position="36"/>
    </location>
</feature>
<evidence type="ECO:0008006" key="4">
    <source>
        <dbReference type="Google" id="ProtNLM"/>
    </source>
</evidence>
<evidence type="ECO:0000313" key="3">
    <source>
        <dbReference type="Proteomes" id="UP000661894"/>
    </source>
</evidence>
<protein>
    <recommendedName>
        <fullName evidence="4">ATP synthase protein I</fullName>
    </recommendedName>
</protein>
<keyword evidence="1" id="KW-1133">Transmembrane helix</keyword>
<proteinExistence type="predicted"/>
<keyword evidence="3" id="KW-1185">Reference proteome</keyword>
<reference evidence="2 3" key="1">
    <citation type="submission" date="2020-08" db="EMBL/GenBank/DDBJ databases">
        <title>A Genomic Blueprint of the Chicken Gut Microbiome.</title>
        <authorList>
            <person name="Gilroy R."/>
            <person name="Ravi A."/>
            <person name="Getino M."/>
            <person name="Pursley I."/>
            <person name="Horton D.L."/>
            <person name="Alikhan N.-F."/>
            <person name="Baker D."/>
            <person name="Gharbi K."/>
            <person name="Hall N."/>
            <person name="Watson M."/>
            <person name="Adriaenssens E.M."/>
            <person name="Foster-Nyarko E."/>
            <person name="Jarju S."/>
            <person name="Secka A."/>
            <person name="Antonio M."/>
            <person name="Oren A."/>
            <person name="Chaudhuri R."/>
            <person name="La Ragione R.M."/>
            <person name="Hildebrand F."/>
            <person name="Pallen M.J."/>
        </authorList>
    </citation>
    <scope>NUCLEOTIDE SEQUENCE [LARGE SCALE GENOMIC DNA]</scope>
    <source>
        <strain evidence="2 3">Sa1BUA1</strain>
    </source>
</reference>
<keyword evidence="1" id="KW-0472">Membrane</keyword>
<evidence type="ECO:0000256" key="1">
    <source>
        <dbReference type="SAM" id="Phobius"/>
    </source>
</evidence>
<accession>A0ABR8YZD7</accession>
<comment type="caution">
    <text evidence="2">The sequence shown here is derived from an EMBL/GenBank/DDBJ whole genome shotgun (WGS) entry which is preliminary data.</text>
</comment>
<organism evidence="2 3">
    <name type="scientific">Oceanitalea stevensii</name>
    <dbReference type="NCBI Taxonomy" id="2763072"/>
    <lineage>
        <taxon>Bacteria</taxon>
        <taxon>Bacillati</taxon>
        <taxon>Actinomycetota</taxon>
        <taxon>Actinomycetes</taxon>
        <taxon>Micrococcales</taxon>
        <taxon>Bogoriellaceae</taxon>
        <taxon>Georgenia</taxon>
    </lineage>
</organism>
<name>A0ABR8YZD7_9MICO</name>
<dbReference type="EMBL" id="JACSPO010000001">
    <property type="protein sequence ID" value="MBD8061420.1"/>
    <property type="molecule type" value="Genomic_DNA"/>
</dbReference>
<dbReference type="RefSeq" id="WP_251838535.1">
    <property type="nucleotide sequence ID" value="NZ_JACSPO010000001.1"/>
</dbReference>